<dbReference type="Gene3D" id="3.90.420.10">
    <property type="entry name" value="Oxidoreductase, molybdopterin-binding domain"/>
    <property type="match status" value="1"/>
</dbReference>
<dbReference type="Pfam" id="PF00174">
    <property type="entry name" value="Oxidored_molyb"/>
    <property type="match status" value="1"/>
</dbReference>
<proteinExistence type="predicted"/>
<keyword evidence="2" id="KW-1185">Reference proteome</keyword>
<gene>
    <name evidence="1" type="ORF">ACEZDG_03185</name>
</gene>
<sequence length="200" mass="20894">MSRTAPAVLLHGAFDQPTELTVAQLRELPAQQVSASFNCRSRGAMQQHNFEGPRLWDVLRTAGTQVDRGTRKVRLRHLLTVTGADDHFALLSWAEIDPDFSGRQILLATSVDGVPLDETGPQLVVPGDTCGARYVSGITTVWVGLARLDPAAAAAVPAAAAADTALAEAAQPRVPSTTDVNCLLGPGARVLCPVGPAVGG</sequence>
<dbReference type="InterPro" id="IPR000572">
    <property type="entry name" value="OxRdtase_Mopterin-bd_dom"/>
</dbReference>
<dbReference type="SUPFAM" id="SSF56524">
    <property type="entry name" value="Oxidoreductase molybdopterin-binding domain"/>
    <property type="match status" value="1"/>
</dbReference>
<dbReference type="InterPro" id="IPR036374">
    <property type="entry name" value="OxRdtase_Mopterin-bd_sf"/>
</dbReference>
<name>A0ABV6V3J2_9ACTN</name>
<accession>A0ABV6V3J2</accession>
<protein>
    <submittedName>
        <fullName evidence="1">Molybdopterin-dependent oxidoreductase</fullName>
    </submittedName>
</protein>
<dbReference type="EMBL" id="JBHEZX010000001">
    <property type="protein sequence ID" value="MFC1408281.1"/>
    <property type="molecule type" value="Genomic_DNA"/>
</dbReference>
<evidence type="ECO:0000313" key="2">
    <source>
        <dbReference type="Proteomes" id="UP001592582"/>
    </source>
</evidence>
<comment type="caution">
    <text evidence="1">The sequence shown here is derived from an EMBL/GenBank/DDBJ whole genome shotgun (WGS) entry which is preliminary data.</text>
</comment>
<reference evidence="1 2" key="1">
    <citation type="submission" date="2024-09" db="EMBL/GenBank/DDBJ databases">
        <authorList>
            <person name="Lee S.D."/>
        </authorList>
    </citation>
    <scope>NUCLEOTIDE SEQUENCE [LARGE SCALE GENOMIC DNA]</scope>
    <source>
        <strain evidence="1 2">N1-1</strain>
    </source>
</reference>
<evidence type="ECO:0000313" key="1">
    <source>
        <dbReference type="EMBL" id="MFC1408281.1"/>
    </source>
</evidence>
<organism evidence="1 2">
    <name type="scientific">Streptacidiphilus alkalitolerans</name>
    <dbReference type="NCBI Taxonomy" id="3342712"/>
    <lineage>
        <taxon>Bacteria</taxon>
        <taxon>Bacillati</taxon>
        <taxon>Actinomycetota</taxon>
        <taxon>Actinomycetes</taxon>
        <taxon>Kitasatosporales</taxon>
        <taxon>Streptomycetaceae</taxon>
        <taxon>Streptacidiphilus</taxon>
    </lineage>
</organism>
<dbReference type="Proteomes" id="UP001592582">
    <property type="component" value="Unassembled WGS sequence"/>
</dbReference>